<dbReference type="RefSeq" id="WP_066772889.1">
    <property type="nucleotide sequence ID" value="NZ_CP013244.1"/>
</dbReference>
<keyword evidence="2" id="KW-0067">ATP-binding</keyword>
<dbReference type="InterPro" id="IPR043129">
    <property type="entry name" value="ATPase_NBD"/>
</dbReference>
<proteinExistence type="predicted"/>
<dbReference type="EMBL" id="CP013244">
    <property type="protein sequence ID" value="ANP47144.1"/>
    <property type="molecule type" value="Genomic_DNA"/>
</dbReference>
<dbReference type="Gene3D" id="3.90.640.10">
    <property type="entry name" value="Actin, Chain A, domain 4"/>
    <property type="match status" value="1"/>
</dbReference>
<name>A0A1B1AKQ7_9PROT</name>
<evidence type="ECO:0000313" key="3">
    <source>
        <dbReference type="EMBL" id="ANP47144.1"/>
    </source>
</evidence>
<dbReference type="InterPro" id="IPR013126">
    <property type="entry name" value="Hsp_70_fam"/>
</dbReference>
<gene>
    <name evidence="3" type="ORF">ATE48_15070</name>
</gene>
<protein>
    <recommendedName>
        <fullName evidence="5">Hsp70 family protein</fullName>
    </recommendedName>
</protein>
<dbReference type="GO" id="GO:0005524">
    <property type="term" value="F:ATP binding"/>
    <property type="evidence" value="ECO:0007669"/>
    <property type="project" value="UniProtKB-KW"/>
</dbReference>
<dbReference type="Proteomes" id="UP000092498">
    <property type="component" value="Chromosome"/>
</dbReference>
<dbReference type="KEGG" id="cbot:ATE48_15070"/>
<dbReference type="OrthoDB" id="8907969at2"/>
<evidence type="ECO:0000313" key="4">
    <source>
        <dbReference type="Proteomes" id="UP000092498"/>
    </source>
</evidence>
<evidence type="ECO:0000256" key="2">
    <source>
        <dbReference type="ARBA" id="ARBA00022840"/>
    </source>
</evidence>
<dbReference type="PANTHER" id="PTHR42749">
    <property type="entry name" value="CELL SHAPE-DETERMINING PROTEIN MREB"/>
    <property type="match status" value="1"/>
</dbReference>
<organism evidence="3 4">
    <name type="scientific">Candidatus Viadribacter manganicus</name>
    <dbReference type="NCBI Taxonomy" id="1759059"/>
    <lineage>
        <taxon>Bacteria</taxon>
        <taxon>Pseudomonadati</taxon>
        <taxon>Pseudomonadota</taxon>
        <taxon>Alphaproteobacteria</taxon>
        <taxon>Hyphomonadales</taxon>
        <taxon>Hyphomonadaceae</taxon>
        <taxon>Candidatus Viadribacter</taxon>
    </lineage>
</organism>
<dbReference type="Gene3D" id="3.30.420.40">
    <property type="match status" value="2"/>
</dbReference>
<dbReference type="SUPFAM" id="SSF53067">
    <property type="entry name" value="Actin-like ATPase domain"/>
    <property type="match status" value="1"/>
</dbReference>
<dbReference type="InParanoid" id="A0A1B1AKQ7"/>
<keyword evidence="4" id="KW-1185">Reference proteome</keyword>
<sequence>MDDTGERDWTSRARICIDFGTALSKASICLDPMLPLEVGVKPLPIGAISGAEHPLLTPSVIYVDDGRVYFGPQALQHAHRGVETARDPLISFKTVLGATNVQEALQTKLRPSMDPTGTFKHRDALVLYIAYLDQLIREALDLAPNMPGGVVNSKRRYTSPVWRPGSGIDVAFEQIFNEAAAVSQRLGRQFLLQGEGISIAQCKDALERAAQAPGNANLETGIFEPHAAAAAALAFTSQPTRFVIVLDIGAGTNDMAAFDFDESVEPPSLSEIKEARQCSALAGDEVDRILIELMLRKAGFDRNNPDDMRTLRAARLTARELKKDIFRHGKCTMRVGRKIITVLAKELAEDPNFRTYQQALAQTIAASLRVVAQHAQSVGATTIDVVLAGGGSHLPFLTALVQHAGASVAPGITLRIGPLSPANPLYTSIDSTLRDVFPQIAMAVGGALVEMMPAR</sequence>
<dbReference type="STRING" id="1759059.ATE48_15070"/>
<evidence type="ECO:0000256" key="1">
    <source>
        <dbReference type="ARBA" id="ARBA00022741"/>
    </source>
</evidence>
<dbReference type="PANTHER" id="PTHR42749:SF1">
    <property type="entry name" value="CELL SHAPE-DETERMINING PROTEIN MREB"/>
    <property type="match status" value="1"/>
</dbReference>
<dbReference type="GO" id="GO:0140662">
    <property type="term" value="F:ATP-dependent protein folding chaperone"/>
    <property type="evidence" value="ECO:0007669"/>
    <property type="project" value="InterPro"/>
</dbReference>
<evidence type="ECO:0008006" key="5">
    <source>
        <dbReference type="Google" id="ProtNLM"/>
    </source>
</evidence>
<reference evidence="3 4" key="1">
    <citation type="submission" date="2015-11" db="EMBL/GenBank/DDBJ databases">
        <title>Whole-Genome Sequence of Candidatus Oderbacter manganicum from the National Park Lower Oder Valley, Germany.</title>
        <authorList>
            <person name="Braun B."/>
            <person name="Liere K."/>
            <person name="Szewzyk U."/>
        </authorList>
    </citation>
    <scope>NUCLEOTIDE SEQUENCE [LARGE SCALE GENOMIC DNA]</scope>
    <source>
        <strain evidence="3 4">OTSz_A_272</strain>
    </source>
</reference>
<dbReference type="Pfam" id="PF00012">
    <property type="entry name" value="HSP70"/>
    <property type="match status" value="1"/>
</dbReference>
<keyword evidence="1" id="KW-0547">Nucleotide-binding</keyword>
<accession>A0A1B1AKQ7</accession>
<dbReference type="AlphaFoldDB" id="A0A1B1AKQ7"/>